<name>A0A4R6T8D1_9BACT</name>
<dbReference type="EC" id="3.1.1.31" evidence="5 7"/>
<evidence type="ECO:0000256" key="5">
    <source>
        <dbReference type="ARBA" id="ARBA00013198"/>
    </source>
</evidence>
<dbReference type="EMBL" id="SNYF01000005">
    <property type="protein sequence ID" value="TDQ18966.1"/>
    <property type="molecule type" value="Genomic_DNA"/>
</dbReference>
<evidence type="ECO:0000256" key="2">
    <source>
        <dbReference type="ARBA" id="ARBA00002681"/>
    </source>
</evidence>
<dbReference type="CDD" id="cd01400">
    <property type="entry name" value="6PGL"/>
    <property type="match status" value="1"/>
</dbReference>
<dbReference type="InterPro" id="IPR039104">
    <property type="entry name" value="6PGL"/>
</dbReference>
<dbReference type="PANTHER" id="PTHR11054:SF0">
    <property type="entry name" value="6-PHOSPHOGLUCONOLACTONASE"/>
    <property type="match status" value="1"/>
</dbReference>
<dbReference type="PANTHER" id="PTHR11054">
    <property type="entry name" value="6-PHOSPHOGLUCONOLACTONASE"/>
    <property type="match status" value="1"/>
</dbReference>
<evidence type="ECO:0000313" key="10">
    <source>
        <dbReference type="Proteomes" id="UP000294535"/>
    </source>
</evidence>
<dbReference type="Gene3D" id="3.40.50.1360">
    <property type="match status" value="1"/>
</dbReference>
<proteinExistence type="inferred from homology"/>
<dbReference type="GO" id="GO:0017057">
    <property type="term" value="F:6-phosphogluconolactonase activity"/>
    <property type="evidence" value="ECO:0007669"/>
    <property type="project" value="UniProtKB-UniRule"/>
</dbReference>
<comment type="pathway">
    <text evidence="3 7">Carbohydrate degradation; pentose phosphate pathway; D-ribulose 5-phosphate from D-glucose 6-phosphate (oxidative stage): step 2/3.</text>
</comment>
<keyword evidence="7" id="KW-0378">Hydrolase</keyword>
<reference evidence="9 10" key="1">
    <citation type="submission" date="2019-03" db="EMBL/GenBank/DDBJ databases">
        <title>Genomic Encyclopedia of Type Strains, Phase III (KMG-III): the genomes of soil and plant-associated and newly described type strains.</title>
        <authorList>
            <person name="Whitman W."/>
        </authorList>
    </citation>
    <scope>NUCLEOTIDE SEQUENCE [LARGE SCALE GENOMIC DNA]</scope>
    <source>
        <strain evidence="9 10">CECT 8446</strain>
    </source>
</reference>
<evidence type="ECO:0000256" key="6">
    <source>
        <dbReference type="ARBA" id="ARBA00020337"/>
    </source>
</evidence>
<comment type="caution">
    <text evidence="9">The sequence shown here is derived from an EMBL/GenBank/DDBJ whole genome shotgun (WGS) entry which is preliminary data.</text>
</comment>
<dbReference type="SUPFAM" id="SSF100950">
    <property type="entry name" value="NagB/RpiA/CoA transferase-like"/>
    <property type="match status" value="1"/>
</dbReference>
<evidence type="ECO:0000256" key="3">
    <source>
        <dbReference type="ARBA" id="ARBA00004961"/>
    </source>
</evidence>
<dbReference type="Proteomes" id="UP000294535">
    <property type="component" value="Unassembled WGS sequence"/>
</dbReference>
<evidence type="ECO:0000313" key="9">
    <source>
        <dbReference type="EMBL" id="TDQ18966.1"/>
    </source>
</evidence>
<dbReference type="UniPathway" id="UPA00115">
    <property type="reaction ID" value="UER00409"/>
</dbReference>
<dbReference type="NCBIfam" id="TIGR01198">
    <property type="entry name" value="pgl"/>
    <property type="match status" value="1"/>
</dbReference>
<dbReference type="OrthoDB" id="9810967at2"/>
<comment type="similarity">
    <text evidence="4 7">Belongs to the glucosamine/galactosamine-6-phosphate isomerase family. 6-phosphogluconolactonase subfamily.</text>
</comment>
<feature type="domain" description="Glucosamine/galactosamine-6-phosphate isomerase" evidence="8">
    <location>
        <begin position="8"/>
        <end position="215"/>
    </location>
</feature>
<dbReference type="GO" id="GO:0005975">
    <property type="term" value="P:carbohydrate metabolic process"/>
    <property type="evidence" value="ECO:0007669"/>
    <property type="project" value="UniProtKB-UniRule"/>
</dbReference>
<organism evidence="9 10">
    <name type="scientific">Algoriphagus boseongensis</name>
    <dbReference type="NCBI Taxonomy" id="1442587"/>
    <lineage>
        <taxon>Bacteria</taxon>
        <taxon>Pseudomonadati</taxon>
        <taxon>Bacteroidota</taxon>
        <taxon>Cytophagia</taxon>
        <taxon>Cytophagales</taxon>
        <taxon>Cyclobacteriaceae</taxon>
        <taxon>Algoriphagus</taxon>
    </lineage>
</organism>
<comment type="function">
    <text evidence="2 7">Hydrolysis of 6-phosphogluconolactone to 6-phosphogluconate.</text>
</comment>
<gene>
    <name evidence="7" type="primary">pgl</name>
    <name evidence="9" type="ORF">DFQ04_0777</name>
</gene>
<evidence type="ECO:0000256" key="1">
    <source>
        <dbReference type="ARBA" id="ARBA00000832"/>
    </source>
</evidence>
<dbReference type="InterPro" id="IPR006148">
    <property type="entry name" value="Glc/Gal-6P_isomerase"/>
</dbReference>
<dbReference type="InterPro" id="IPR005900">
    <property type="entry name" value="6-phosphogluconolactonase_DevB"/>
</dbReference>
<dbReference type="AlphaFoldDB" id="A0A4R6T8D1"/>
<dbReference type="Pfam" id="PF01182">
    <property type="entry name" value="Glucosamine_iso"/>
    <property type="match status" value="1"/>
</dbReference>
<dbReference type="RefSeq" id="WP_133552851.1">
    <property type="nucleotide sequence ID" value="NZ_SNYF01000005.1"/>
</dbReference>
<evidence type="ECO:0000256" key="4">
    <source>
        <dbReference type="ARBA" id="ARBA00010662"/>
    </source>
</evidence>
<protein>
    <recommendedName>
        <fullName evidence="6 7">6-phosphogluconolactonase</fullName>
        <shortName evidence="7">6PGL</shortName>
        <ecNumber evidence="5 7">3.1.1.31</ecNumber>
    </recommendedName>
</protein>
<sequence>MKTEIYSTADEVAQKAAEYLEAKIRETINTKGSFSMAISGGRTPWEMLKILSKAHLRWTKVNIFQVDERIAPDGHLDRNLTQLFKSIEGSGIVTKVNIFPMHVISEDPEEACLDYAKTILEITGDGILDLVHLGMGADGHTASLVPGDKVCEIKDQNVAITFDPYQGRKRMTLTYPLINQAREILWVITGEEKAEMVERLLNEDYSIPAGKVNQENALALLDQPAAKLIG</sequence>
<dbReference type="InterPro" id="IPR037171">
    <property type="entry name" value="NagB/RpiA_transferase-like"/>
</dbReference>
<comment type="catalytic activity">
    <reaction evidence="1 7">
        <text>6-phospho-D-glucono-1,5-lactone + H2O = 6-phospho-D-gluconate + H(+)</text>
        <dbReference type="Rhea" id="RHEA:12556"/>
        <dbReference type="ChEBI" id="CHEBI:15377"/>
        <dbReference type="ChEBI" id="CHEBI:15378"/>
        <dbReference type="ChEBI" id="CHEBI:57955"/>
        <dbReference type="ChEBI" id="CHEBI:58759"/>
        <dbReference type="EC" id="3.1.1.31"/>
    </reaction>
</comment>
<accession>A0A4R6T8D1</accession>
<evidence type="ECO:0000259" key="8">
    <source>
        <dbReference type="Pfam" id="PF01182"/>
    </source>
</evidence>
<evidence type="ECO:0000256" key="7">
    <source>
        <dbReference type="RuleBase" id="RU365095"/>
    </source>
</evidence>
<dbReference type="GO" id="GO:0006098">
    <property type="term" value="P:pentose-phosphate shunt"/>
    <property type="evidence" value="ECO:0007669"/>
    <property type="project" value="UniProtKB-UniPathway"/>
</dbReference>
<keyword evidence="10" id="KW-1185">Reference proteome</keyword>